<dbReference type="Pfam" id="PF00072">
    <property type="entry name" value="Response_reg"/>
    <property type="match status" value="1"/>
</dbReference>
<dbReference type="PANTHER" id="PTHR44757">
    <property type="entry name" value="DIGUANYLATE CYCLASE DGCP"/>
    <property type="match status" value="1"/>
</dbReference>
<feature type="region of interest" description="Disordered" evidence="3">
    <location>
        <begin position="1"/>
        <end position="50"/>
    </location>
</feature>
<organism evidence="7 8">
    <name type="scientific">Limnothrix redekei LRLZ20PSL1</name>
    <dbReference type="NCBI Taxonomy" id="3112953"/>
    <lineage>
        <taxon>Bacteria</taxon>
        <taxon>Bacillati</taxon>
        <taxon>Cyanobacteriota</taxon>
        <taxon>Cyanophyceae</taxon>
        <taxon>Pseudanabaenales</taxon>
        <taxon>Pseudanabaenaceae</taxon>
        <taxon>Limnothrix</taxon>
    </lineage>
</organism>
<reference evidence="8" key="1">
    <citation type="journal article" date="2024" name="Algal Res.">
        <title>Biochemical, toxicological and genomic investigation of a high-biomass producing Limnothrix strain isolated from Italian shallow drinking water reservoir.</title>
        <authorList>
            <person name="Simonazzi M."/>
            <person name="Shishido T.K."/>
            <person name="Delbaje E."/>
            <person name="Wahlsten M."/>
            <person name="Fewer D.P."/>
            <person name="Sivonen K."/>
            <person name="Pezzolesi L."/>
            <person name="Pistocchi R."/>
        </authorList>
    </citation>
    <scope>NUCLEOTIDE SEQUENCE [LARGE SCALE GENOMIC DNA]</scope>
    <source>
        <strain evidence="8">LRLZ20PSL1</strain>
    </source>
</reference>
<evidence type="ECO:0000256" key="2">
    <source>
        <dbReference type="SAM" id="Coils"/>
    </source>
</evidence>
<dbReference type="SUPFAM" id="SSF141868">
    <property type="entry name" value="EAL domain-like"/>
    <property type="match status" value="1"/>
</dbReference>
<dbReference type="Proteomes" id="UP001604335">
    <property type="component" value="Unassembled WGS sequence"/>
</dbReference>
<dbReference type="CDD" id="cd01949">
    <property type="entry name" value="GGDEF"/>
    <property type="match status" value="1"/>
</dbReference>
<dbReference type="SMART" id="SM00052">
    <property type="entry name" value="EAL"/>
    <property type="match status" value="1"/>
</dbReference>
<evidence type="ECO:0000259" key="4">
    <source>
        <dbReference type="PROSITE" id="PS50110"/>
    </source>
</evidence>
<dbReference type="CDD" id="cd19920">
    <property type="entry name" value="REC_PA4781-like"/>
    <property type="match status" value="1"/>
</dbReference>
<feature type="compositionally biased region" description="Low complexity" evidence="3">
    <location>
        <begin position="1"/>
        <end position="21"/>
    </location>
</feature>
<dbReference type="PROSITE" id="PS50110">
    <property type="entry name" value="RESPONSE_REGULATORY"/>
    <property type="match status" value="1"/>
</dbReference>
<dbReference type="RefSeq" id="WP_393013478.1">
    <property type="nucleotide sequence ID" value="NZ_JAZAQF010000069.1"/>
</dbReference>
<dbReference type="Pfam" id="PF00563">
    <property type="entry name" value="EAL"/>
    <property type="match status" value="1"/>
</dbReference>
<keyword evidence="1" id="KW-0597">Phosphoprotein</keyword>
<feature type="domain" description="EAL" evidence="5">
    <location>
        <begin position="434"/>
        <end position="690"/>
    </location>
</feature>
<dbReference type="Gene3D" id="3.40.50.2300">
    <property type="match status" value="1"/>
</dbReference>
<comment type="caution">
    <text evidence="7">The sequence shown here is derived from an EMBL/GenBank/DDBJ whole genome shotgun (WGS) entry which is preliminary data.</text>
</comment>
<dbReference type="InterPro" id="IPR001633">
    <property type="entry name" value="EAL_dom"/>
</dbReference>
<dbReference type="SMART" id="SM00448">
    <property type="entry name" value="REC"/>
    <property type="match status" value="1"/>
</dbReference>
<dbReference type="SUPFAM" id="SSF52172">
    <property type="entry name" value="CheY-like"/>
    <property type="match status" value="1"/>
</dbReference>
<keyword evidence="2" id="KW-0175">Coiled coil</keyword>
<protein>
    <submittedName>
        <fullName evidence="7">EAL domain-containing protein</fullName>
    </submittedName>
</protein>
<dbReference type="Pfam" id="PF00990">
    <property type="entry name" value="GGDEF"/>
    <property type="match status" value="1"/>
</dbReference>
<dbReference type="Gene3D" id="3.20.20.450">
    <property type="entry name" value="EAL domain"/>
    <property type="match status" value="1"/>
</dbReference>
<evidence type="ECO:0000256" key="3">
    <source>
        <dbReference type="SAM" id="MobiDB-lite"/>
    </source>
</evidence>
<gene>
    <name evidence="7" type="ORF">VPK24_11555</name>
</gene>
<feature type="modified residue" description="4-aspartylphosphate" evidence="1">
    <location>
        <position position="142"/>
    </location>
</feature>
<proteinExistence type="predicted"/>
<dbReference type="InterPro" id="IPR029787">
    <property type="entry name" value="Nucleotide_cyclase"/>
</dbReference>
<dbReference type="InterPro" id="IPR043128">
    <property type="entry name" value="Rev_trsase/Diguanyl_cyclase"/>
</dbReference>
<evidence type="ECO:0000313" key="8">
    <source>
        <dbReference type="Proteomes" id="UP001604335"/>
    </source>
</evidence>
<dbReference type="PROSITE" id="PS50883">
    <property type="entry name" value="EAL"/>
    <property type="match status" value="1"/>
</dbReference>
<name>A0ABW7CDM4_9CYAN</name>
<dbReference type="InterPro" id="IPR011006">
    <property type="entry name" value="CheY-like_superfamily"/>
</dbReference>
<feature type="domain" description="GGDEF" evidence="6">
    <location>
        <begin position="292"/>
        <end position="425"/>
    </location>
</feature>
<evidence type="ECO:0000256" key="1">
    <source>
        <dbReference type="PROSITE-ProRule" id="PRU00169"/>
    </source>
</evidence>
<dbReference type="InterPro" id="IPR001789">
    <property type="entry name" value="Sig_transdc_resp-reg_receiver"/>
</dbReference>
<dbReference type="EMBL" id="JAZAQF010000069">
    <property type="protein sequence ID" value="MFG3818274.1"/>
    <property type="molecule type" value="Genomic_DNA"/>
</dbReference>
<accession>A0ABW7CDM4</accession>
<dbReference type="InterPro" id="IPR035919">
    <property type="entry name" value="EAL_sf"/>
</dbReference>
<dbReference type="SUPFAM" id="SSF55073">
    <property type="entry name" value="Nucleotide cyclase"/>
    <property type="match status" value="1"/>
</dbReference>
<dbReference type="PANTHER" id="PTHR44757:SF2">
    <property type="entry name" value="BIOFILM ARCHITECTURE MAINTENANCE PROTEIN MBAA"/>
    <property type="match status" value="1"/>
</dbReference>
<evidence type="ECO:0000259" key="5">
    <source>
        <dbReference type="PROSITE" id="PS50883"/>
    </source>
</evidence>
<dbReference type="PROSITE" id="PS50887">
    <property type="entry name" value="GGDEF"/>
    <property type="match status" value="1"/>
</dbReference>
<evidence type="ECO:0000259" key="6">
    <source>
        <dbReference type="PROSITE" id="PS50887"/>
    </source>
</evidence>
<feature type="domain" description="Response regulatory" evidence="4">
    <location>
        <begin position="93"/>
        <end position="209"/>
    </location>
</feature>
<sequence>MSHPAPQSDPSSDSPPATHTPLAGHFPGVVSEFQESGLDRSSGWPHADQPLDRPAAAAVIAPDRAATPVMADINADTDIEQAGFQQVDLQPADILIVDDTPENLKLLAALLAGEHYHIRKAINGSMALRSVAADPPDLILLDIMMPDMDGYSVCQALKADPSTADIPVIFLSGLSDTFDKVRAFETGGSDYITKPFHGQEVLARVRTHLQARSAQQRMAALNLDLERRVRERTWALEQANATLHTEIQERQRLQEQLMDLVLRDDLTGLPNRTAFMRELAERFQAARQAQADRVAVLFVDCDRFKVVNDSLGHFVGDQLLISLAQRLQSLLEPPHLMARFGGDEFTLLLQGPDPLALAQTYADRVMEALQRSFKLQGHEIFTNASIGIAVDSDNYNHPEHLLRDADAAMYQAKTMGRGQYQQFNKAMHRYALQTLEMETELRHALQNQALQVAYQPIVCLATGELAGCEALVRWPHPVHGYVPPSMFIPVAEETGLIVAIGEFVLTEALKQIKQWNRDRPRDRPLFVSVNLSVRQVNQQDFLEKFNQIAQDLAADLSCLKLEITEGVFMGHTPQNIAVLNNLRDRQIQICVDDFGTGYSSLSYLQKLPVDILKIDRSFITPLDESHERGELVAAIIHIAQTMQKQIVAEGVETIAQLQKLQDFKCDFIQGYWVAKPLTVAEMENFLSAYPIKFWPEQN</sequence>
<feature type="coiled-coil region" evidence="2">
    <location>
        <begin position="236"/>
        <end position="263"/>
    </location>
</feature>
<dbReference type="NCBIfam" id="TIGR00254">
    <property type="entry name" value="GGDEF"/>
    <property type="match status" value="1"/>
</dbReference>
<dbReference type="Gene3D" id="3.30.70.270">
    <property type="match status" value="1"/>
</dbReference>
<keyword evidence="8" id="KW-1185">Reference proteome</keyword>
<dbReference type="SMART" id="SM00267">
    <property type="entry name" value="GGDEF"/>
    <property type="match status" value="1"/>
</dbReference>
<dbReference type="InterPro" id="IPR052155">
    <property type="entry name" value="Biofilm_reg_signaling"/>
</dbReference>
<evidence type="ECO:0000313" key="7">
    <source>
        <dbReference type="EMBL" id="MFG3818274.1"/>
    </source>
</evidence>
<dbReference type="CDD" id="cd01948">
    <property type="entry name" value="EAL"/>
    <property type="match status" value="1"/>
</dbReference>
<dbReference type="InterPro" id="IPR000160">
    <property type="entry name" value="GGDEF_dom"/>
</dbReference>